<proteinExistence type="inferred from homology"/>
<dbReference type="Proteomes" id="UP000019141">
    <property type="component" value="Unassembled WGS sequence"/>
</dbReference>
<dbReference type="GO" id="GO:0016020">
    <property type="term" value="C:membrane"/>
    <property type="evidence" value="ECO:0007669"/>
    <property type="project" value="UniProtKB-SubCell"/>
</dbReference>
<evidence type="ECO:0000256" key="4">
    <source>
        <dbReference type="ARBA" id="ARBA00022989"/>
    </source>
</evidence>
<keyword evidence="4 8" id="KW-1133">Transmembrane helix</keyword>
<dbReference type="InterPro" id="IPR051014">
    <property type="entry name" value="Cation_Transport_ATPase_IB"/>
</dbReference>
<dbReference type="PROSITE" id="PS00154">
    <property type="entry name" value="ATPASE_E1_E2"/>
    <property type="match status" value="1"/>
</dbReference>
<dbReference type="GO" id="GO:0016887">
    <property type="term" value="F:ATP hydrolysis activity"/>
    <property type="evidence" value="ECO:0007669"/>
    <property type="project" value="InterPro"/>
</dbReference>
<dbReference type="PRINTS" id="PR00119">
    <property type="entry name" value="CATATPASE"/>
</dbReference>
<dbReference type="AlphaFoldDB" id="W4LNP1"/>
<comment type="similarity">
    <text evidence="2">Belongs to the cation transport ATPase (P-type) (TC 3.A.3) family. Type IB subfamily.</text>
</comment>
<dbReference type="InterPro" id="IPR023299">
    <property type="entry name" value="ATPase_P-typ_cyto_dom_N"/>
</dbReference>
<dbReference type="PANTHER" id="PTHR48085:SF5">
    <property type="entry name" value="CADMIUM_ZINC-TRANSPORTING ATPASE HMA4-RELATED"/>
    <property type="match status" value="1"/>
</dbReference>
<dbReference type="SUPFAM" id="SSF81660">
    <property type="entry name" value="Metal cation-transporting ATPase, ATP-binding domain N"/>
    <property type="match status" value="1"/>
</dbReference>
<gene>
    <name evidence="10" type="ORF">ETSY1_14370</name>
</gene>
<dbReference type="InterPro" id="IPR023214">
    <property type="entry name" value="HAD_sf"/>
</dbReference>
<organism evidence="10 11">
    <name type="scientific">Entotheonella factor</name>
    <dbReference type="NCBI Taxonomy" id="1429438"/>
    <lineage>
        <taxon>Bacteria</taxon>
        <taxon>Pseudomonadati</taxon>
        <taxon>Nitrospinota/Tectimicrobiota group</taxon>
        <taxon>Candidatus Tectimicrobiota</taxon>
        <taxon>Candidatus Entotheonellia</taxon>
        <taxon>Candidatus Entotheonellales</taxon>
        <taxon>Candidatus Entotheonellaceae</taxon>
        <taxon>Candidatus Entotheonella</taxon>
    </lineage>
</organism>
<keyword evidence="5 8" id="KW-0472">Membrane</keyword>
<dbReference type="Pfam" id="PF00122">
    <property type="entry name" value="E1-E2_ATPase"/>
    <property type="match status" value="1"/>
</dbReference>
<accession>W4LNP1</accession>
<dbReference type="Gene3D" id="3.40.1110.10">
    <property type="entry name" value="Calcium-transporting ATPase, cytoplasmic domain N"/>
    <property type="match status" value="1"/>
</dbReference>
<dbReference type="InterPro" id="IPR018303">
    <property type="entry name" value="ATPase_P-typ_P_site"/>
</dbReference>
<evidence type="ECO:0000256" key="6">
    <source>
        <dbReference type="ARBA" id="ARBA00039097"/>
    </source>
</evidence>
<evidence type="ECO:0000256" key="1">
    <source>
        <dbReference type="ARBA" id="ARBA00004370"/>
    </source>
</evidence>
<dbReference type="NCBIfam" id="TIGR01494">
    <property type="entry name" value="ATPase_P-type"/>
    <property type="match status" value="1"/>
</dbReference>
<dbReference type="InterPro" id="IPR008250">
    <property type="entry name" value="ATPase_P-typ_transduc_dom_A_sf"/>
</dbReference>
<dbReference type="GO" id="GO:0005524">
    <property type="term" value="F:ATP binding"/>
    <property type="evidence" value="ECO:0007669"/>
    <property type="project" value="InterPro"/>
</dbReference>
<comment type="subcellular location">
    <subcellularLocation>
        <location evidence="1">Membrane</location>
    </subcellularLocation>
</comment>
<feature type="domain" description="P-type ATPase A" evidence="9">
    <location>
        <begin position="180"/>
        <end position="277"/>
    </location>
</feature>
<dbReference type="Gene3D" id="3.40.50.1000">
    <property type="entry name" value="HAD superfamily/HAD-like"/>
    <property type="match status" value="1"/>
</dbReference>
<evidence type="ECO:0000256" key="5">
    <source>
        <dbReference type="ARBA" id="ARBA00023136"/>
    </source>
</evidence>
<dbReference type="PANTHER" id="PTHR48085">
    <property type="entry name" value="CADMIUM/ZINC-TRANSPORTING ATPASE HMA2-RELATED"/>
    <property type="match status" value="1"/>
</dbReference>
<dbReference type="Pfam" id="PF00702">
    <property type="entry name" value="Hydrolase"/>
    <property type="match status" value="1"/>
</dbReference>
<dbReference type="PATRIC" id="fig|1429438.4.peg.2863"/>
<sequence>MTLGHSLSMHIYGYNERKRKKKMTWLYTSAIGHRTRGGMWIDRRFRRLMWRRRAVKKDVAVDAANDRRLKEQTIDRDLIICSVSGALATAGLMLPPLKFLSVPGLLYVAAPTLRDAYRELSQDRRLGMAMVYSLLILGTMGLGRFVASSMSVGLRLLGQKLLRRTERTSTQSLLDMLGEQPRTIWVQQGEMELQIPFEALRLGDVVITQAGETVPVDGTIVFGLASIDQHVLTGESLPVEKGLGDEVYAATVMLSGKIGIRVEKAGQDTVAAQIGEVLSRTADFSSAVQLKAQAIGDRSAPYVLALSAATLPVLGPVGAVSLLTASFGYDLRITAPASALNFLRLASRQGLLIKDGRALEILQQVDTVVFDKTGTLTLEHPHVGEITTCGEITEDQLLTYAAAAEHRQTHPIARAILHEAKRRGLPVLDMEDAAYEVGYGIKVRVDGHTIRVGSARYMALEEIAMPPRIQDRQAQGHARGHTFVYVAVDGQLGGPWSCGPPRALRSVR</sequence>
<evidence type="ECO:0000259" key="9">
    <source>
        <dbReference type="Pfam" id="PF00122"/>
    </source>
</evidence>
<evidence type="ECO:0000256" key="3">
    <source>
        <dbReference type="ARBA" id="ARBA00022692"/>
    </source>
</evidence>
<evidence type="ECO:0000256" key="7">
    <source>
        <dbReference type="ARBA" id="ARBA00047308"/>
    </source>
</evidence>
<keyword evidence="11" id="KW-1185">Reference proteome</keyword>
<dbReference type="InterPro" id="IPR059000">
    <property type="entry name" value="ATPase_P-type_domA"/>
</dbReference>
<comment type="catalytic activity">
    <reaction evidence="7">
        <text>Zn(2+)(in) + ATP + H2O = Zn(2+)(out) + ADP + phosphate + H(+)</text>
        <dbReference type="Rhea" id="RHEA:20621"/>
        <dbReference type="ChEBI" id="CHEBI:15377"/>
        <dbReference type="ChEBI" id="CHEBI:15378"/>
        <dbReference type="ChEBI" id="CHEBI:29105"/>
        <dbReference type="ChEBI" id="CHEBI:30616"/>
        <dbReference type="ChEBI" id="CHEBI:43474"/>
        <dbReference type="ChEBI" id="CHEBI:456216"/>
        <dbReference type="EC" id="7.2.2.12"/>
    </reaction>
</comment>
<keyword evidence="3 8" id="KW-0812">Transmembrane</keyword>
<name>W4LNP1_ENTF1</name>
<dbReference type="EC" id="7.2.2.12" evidence="6"/>
<reference evidence="10 11" key="1">
    <citation type="journal article" date="2014" name="Nature">
        <title>An environmental bacterial taxon with a large and distinct metabolic repertoire.</title>
        <authorList>
            <person name="Wilson M.C."/>
            <person name="Mori T."/>
            <person name="Ruckert C."/>
            <person name="Uria A.R."/>
            <person name="Helf M.J."/>
            <person name="Takada K."/>
            <person name="Gernert C."/>
            <person name="Steffens U.A."/>
            <person name="Heycke N."/>
            <person name="Schmitt S."/>
            <person name="Rinke C."/>
            <person name="Helfrich E.J."/>
            <person name="Brachmann A.O."/>
            <person name="Gurgui C."/>
            <person name="Wakimoto T."/>
            <person name="Kracht M."/>
            <person name="Crusemann M."/>
            <person name="Hentschel U."/>
            <person name="Abe I."/>
            <person name="Matsunaga S."/>
            <person name="Kalinowski J."/>
            <person name="Takeyama H."/>
            <person name="Piel J."/>
        </authorList>
    </citation>
    <scope>NUCLEOTIDE SEQUENCE [LARGE SCALE GENOMIC DNA]</scope>
    <source>
        <strain evidence="11">TSY1</strain>
    </source>
</reference>
<evidence type="ECO:0000256" key="8">
    <source>
        <dbReference type="SAM" id="Phobius"/>
    </source>
</evidence>
<protein>
    <recommendedName>
        <fullName evidence="6">P-type Zn(2+) transporter</fullName>
        <ecNumber evidence="6">7.2.2.12</ecNumber>
    </recommendedName>
</protein>
<dbReference type="SUPFAM" id="SSF81653">
    <property type="entry name" value="Calcium ATPase, transduction domain A"/>
    <property type="match status" value="1"/>
</dbReference>
<dbReference type="HOGENOM" id="CLU_001771_6_3_7"/>
<dbReference type="EMBL" id="AZHW01000428">
    <property type="protein sequence ID" value="ETW99592.1"/>
    <property type="molecule type" value="Genomic_DNA"/>
</dbReference>
<evidence type="ECO:0000256" key="2">
    <source>
        <dbReference type="ARBA" id="ARBA00006024"/>
    </source>
</evidence>
<dbReference type="InterPro" id="IPR001757">
    <property type="entry name" value="P_typ_ATPase"/>
</dbReference>
<feature type="transmembrane region" description="Helical" evidence="8">
    <location>
        <begin position="130"/>
        <end position="157"/>
    </location>
</feature>
<evidence type="ECO:0000313" key="11">
    <source>
        <dbReference type="Proteomes" id="UP000019141"/>
    </source>
</evidence>
<dbReference type="Gene3D" id="2.70.150.10">
    <property type="entry name" value="Calcium-transporting ATPase, cytoplasmic transduction domain A"/>
    <property type="match status" value="1"/>
</dbReference>
<comment type="caution">
    <text evidence="10">The sequence shown here is derived from an EMBL/GenBank/DDBJ whole genome shotgun (WGS) entry which is preliminary data.</text>
</comment>
<dbReference type="GO" id="GO:0016463">
    <property type="term" value="F:P-type zinc transporter activity"/>
    <property type="evidence" value="ECO:0007669"/>
    <property type="project" value="UniProtKB-EC"/>
</dbReference>
<evidence type="ECO:0000313" key="10">
    <source>
        <dbReference type="EMBL" id="ETW99592.1"/>
    </source>
</evidence>